<evidence type="ECO:0000256" key="13">
    <source>
        <dbReference type="SAM" id="Phobius"/>
    </source>
</evidence>
<dbReference type="GO" id="GO:0005886">
    <property type="term" value="C:plasma membrane"/>
    <property type="evidence" value="ECO:0007669"/>
    <property type="project" value="UniProtKB-SubCell"/>
</dbReference>
<evidence type="ECO:0000256" key="5">
    <source>
        <dbReference type="ARBA" id="ARBA00022692"/>
    </source>
</evidence>
<comment type="similarity">
    <text evidence="2">Belongs to the glutamate-gated ion channel (TC 1.A.10.1) family.</text>
</comment>
<feature type="transmembrane region" description="Helical" evidence="13">
    <location>
        <begin position="251"/>
        <end position="271"/>
    </location>
</feature>
<dbReference type="SUPFAM" id="SSF53850">
    <property type="entry name" value="Periplasmic binding protein-like II"/>
    <property type="match status" value="1"/>
</dbReference>
<evidence type="ECO:0000256" key="10">
    <source>
        <dbReference type="ARBA" id="ARBA00023180"/>
    </source>
</evidence>
<keyword evidence="6 13" id="KW-1133">Transmembrane helix</keyword>
<evidence type="ECO:0000256" key="3">
    <source>
        <dbReference type="ARBA" id="ARBA00022448"/>
    </source>
</evidence>
<dbReference type="Gene3D" id="1.10.287.70">
    <property type="match status" value="1"/>
</dbReference>
<evidence type="ECO:0000313" key="15">
    <source>
        <dbReference type="EMBL" id="KAJ9583639.1"/>
    </source>
</evidence>
<reference evidence="15" key="2">
    <citation type="submission" date="2023-05" db="EMBL/GenBank/DDBJ databases">
        <authorList>
            <person name="Fouks B."/>
        </authorList>
    </citation>
    <scope>NUCLEOTIDE SEQUENCE</scope>
    <source>
        <strain evidence="15">Stay&amp;Tobe</strain>
        <tissue evidence="15">Testes</tissue>
    </source>
</reference>
<keyword evidence="3" id="KW-0813">Transport</keyword>
<keyword evidence="12" id="KW-0407">Ion channel</keyword>
<gene>
    <name evidence="15" type="ORF">L9F63_022020</name>
</gene>
<dbReference type="SMART" id="SM00918">
    <property type="entry name" value="Lig_chan-Glu_bd"/>
    <property type="match status" value="1"/>
</dbReference>
<evidence type="ECO:0000313" key="16">
    <source>
        <dbReference type="Proteomes" id="UP001233999"/>
    </source>
</evidence>
<sequence>VSAAELFYKGRWLVLKERDPYFETLNIPFDCEFLVLENTHLEEAYRTSLEFPVVYTKFGDLQPETWPLFDHYRRRSNLQGYVMKTTNGIKLEGYFGQIWRLLESVMNFTSEIQESADGGTGSIVNDRWNGMVGMLMRNEVMFGASSFLITTQRMDVVDFTYTLLDTGNYVYIKKPDNYLLPWTNSLAPFTARLWFCVLAIIFIFIIALATTASLIHRSGVYDDSEFCLRNAWLYVFGKFCNQGHDICPLSLACRIVYITAYFCAFVLLAGYGGNYTSFLTAGRPLALPFNTFQEMLDEGTYKLGSIHKSAQIDMFTKAREGIFMGLYNKLVQPYMDNLPTNYADAFQRVCDSKYAFMSPAVFKKKYTVNSTCEIIRVPHAVIPGHAAMAARKKFGLLEIMEKRTIDIKKMQIGQKDWDAISLDEIIPILSAFLLGVLASVLIAFSECFVFRVWLKRSISQKENRPAL</sequence>
<accession>A0AAD7ZMS5</accession>
<keyword evidence="11" id="KW-1071">Ligand-gated ion channel</keyword>
<proteinExistence type="inferred from homology"/>
<dbReference type="EMBL" id="JASPKZ010007558">
    <property type="protein sequence ID" value="KAJ9583639.1"/>
    <property type="molecule type" value="Genomic_DNA"/>
</dbReference>
<feature type="non-terminal residue" evidence="15">
    <location>
        <position position="467"/>
    </location>
</feature>
<evidence type="ECO:0000256" key="9">
    <source>
        <dbReference type="ARBA" id="ARBA00023170"/>
    </source>
</evidence>
<dbReference type="Gene3D" id="3.40.190.10">
    <property type="entry name" value="Periplasmic binding protein-like II"/>
    <property type="match status" value="1"/>
</dbReference>
<evidence type="ECO:0000256" key="12">
    <source>
        <dbReference type="ARBA" id="ARBA00023303"/>
    </source>
</evidence>
<keyword evidence="4" id="KW-1003">Cell membrane</keyword>
<feature type="transmembrane region" description="Helical" evidence="13">
    <location>
        <begin position="425"/>
        <end position="454"/>
    </location>
</feature>
<dbReference type="InterPro" id="IPR001320">
    <property type="entry name" value="Iontro_rcpt_C"/>
</dbReference>
<protein>
    <recommendedName>
        <fullName evidence="14">Ionotropic glutamate receptor L-glutamate and glycine-binding domain-containing protein</fullName>
    </recommendedName>
</protein>
<evidence type="ECO:0000256" key="1">
    <source>
        <dbReference type="ARBA" id="ARBA00004651"/>
    </source>
</evidence>
<evidence type="ECO:0000256" key="6">
    <source>
        <dbReference type="ARBA" id="ARBA00022989"/>
    </source>
</evidence>
<evidence type="ECO:0000256" key="11">
    <source>
        <dbReference type="ARBA" id="ARBA00023286"/>
    </source>
</evidence>
<name>A0AAD7ZMS5_DIPPU</name>
<dbReference type="Pfam" id="PF10613">
    <property type="entry name" value="Lig_chan-Glu_bd"/>
    <property type="match status" value="1"/>
</dbReference>
<keyword evidence="5 13" id="KW-0812">Transmembrane</keyword>
<dbReference type="PANTHER" id="PTHR42643">
    <property type="entry name" value="IONOTROPIC RECEPTOR 20A-RELATED"/>
    <property type="match status" value="1"/>
</dbReference>
<feature type="transmembrane region" description="Helical" evidence="13">
    <location>
        <begin position="191"/>
        <end position="215"/>
    </location>
</feature>
<dbReference type="GO" id="GO:0050906">
    <property type="term" value="P:detection of stimulus involved in sensory perception"/>
    <property type="evidence" value="ECO:0007669"/>
    <property type="project" value="UniProtKB-ARBA"/>
</dbReference>
<organism evidence="15 16">
    <name type="scientific">Diploptera punctata</name>
    <name type="common">Pacific beetle cockroach</name>
    <dbReference type="NCBI Taxonomy" id="6984"/>
    <lineage>
        <taxon>Eukaryota</taxon>
        <taxon>Metazoa</taxon>
        <taxon>Ecdysozoa</taxon>
        <taxon>Arthropoda</taxon>
        <taxon>Hexapoda</taxon>
        <taxon>Insecta</taxon>
        <taxon>Pterygota</taxon>
        <taxon>Neoptera</taxon>
        <taxon>Polyneoptera</taxon>
        <taxon>Dictyoptera</taxon>
        <taxon>Blattodea</taxon>
        <taxon>Blaberoidea</taxon>
        <taxon>Blaberidae</taxon>
        <taxon>Diplopterinae</taxon>
        <taxon>Diploptera</taxon>
    </lineage>
</organism>
<evidence type="ECO:0000256" key="7">
    <source>
        <dbReference type="ARBA" id="ARBA00023065"/>
    </source>
</evidence>
<dbReference type="InterPro" id="IPR019594">
    <property type="entry name" value="Glu/Gly-bd"/>
</dbReference>
<keyword evidence="9" id="KW-0675">Receptor</keyword>
<keyword evidence="7" id="KW-0406">Ion transport</keyword>
<comment type="subcellular location">
    <subcellularLocation>
        <location evidence="1">Cell membrane</location>
        <topology evidence="1">Multi-pass membrane protein</topology>
    </subcellularLocation>
</comment>
<comment type="caution">
    <text evidence="15">The sequence shown here is derived from an EMBL/GenBank/DDBJ whole genome shotgun (WGS) entry which is preliminary data.</text>
</comment>
<dbReference type="AlphaFoldDB" id="A0AAD7ZMS5"/>
<reference evidence="15" key="1">
    <citation type="journal article" date="2023" name="IScience">
        <title>Live-bearing cockroach genome reveals convergent evolutionary mechanisms linked to viviparity in insects and beyond.</title>
        <authorList>
            <person name="Fouks B."/>
            <person name="Harrison M.C."/>
            <person name="Mikhailova A.A."/>
            <person name="Marchal E."/>
            <person name="English S."/>
            <person name="Carruthers M."/>
            <person name="Jennings E.C."/>
            <person name="Chiamaka E.L."/>
            <person name="Frigard R.A."/>
            <person name="Pippel M."/>
            <person name="Attardo G.M."/>
            <person name="Benoit J.B."/>
            <person name="Bornberg-Bauer E."/>
            <person name="Tobe S.S."/>
        </authorList>
    </citation>
    <scope>NUCLEOTIDE SEQUENCE</scope>
    <source>
        <strain evidence="15">Stay&amp;Tobe</strain>
    </source>
</reference>
<evidence type="ECO:0000256" key="8">
    <source>
        <dbReference type="ARBA" id="ARBA00023136"/>
    </source>
</evidence>
<dbReference type="PANTHER" id="PTHR42643:SF24">
    <property type="entry name" value="IONOTROPIC RECEPTOR 60A"/>
    <property type="match status" value="1"/>
</dbReference>
<dbReference type="Pfam" id="PF00060">
    <property type="entry name" value="Lig_chan"/>
    <property type="match status" value="1"/>
</dbReference>
<keyword evidence="10" id="KW-0325">Glycoprotein</keyword>
<dbReference type="Proteomes" id="UP001233999">
    <property type="component" value="Unassembled WGS sequence"/>
</dbReference>
<evidence type="ECO:0000256" key="4">
    <source>
        <dbReference type="ARBA" id="ARBA00022475"/>
    </source>
</evidence>
<feature type="domain" description="Ionotropic glutamate receptor L-glutamate and glycine-binding" evidence="14">
    <location>
        <begin position="80"/>
        <end position="137"/>
    </location>
</feature>
<keyword evidence="8 13" id="KW-0472">Membrane</keyword>
<dbReference type="GO" id="GO:0015276">
    <property type="term" value="F:ligand-gated monoatomic ion channel activity"/>
    <property type="evidence" value="ECO:0007669"/>
    <property type="project" value="InterPro"/>
</dbReference>
<evidence type="ECO:0000256" key="2">
    <source>
        <dbReference type="ARBA" id="ARBA00008685"/>
    </source>
</evidence>
<dbReference type="InterPro" id="IPR052192">
    <property type="entry name" value="Insect_Ionotropic_Sensory_Rcpt"/>
</dbReference>
<evidence type="ECO:0000259" key="14">
    <source>
        <dbReference type="SMART" id="SM00918"/>
    </source>
</evidence>
<keyword evidence="16" id="KW-1185">Reference proteome</keyword>